<proteinExistence type="predicted"/>
<evidence type="ECO:0000313" key="2">
    <source>
        <dbReference type="EMBL" id="KAA6372008.1"/>
    </source>
</evidence>
<evidence type="ECO:0000256" key="1">
    <source>
        <dbReference type="SAM" id="MobiDB-lite"/>
    </source>
</evidence>
<feature type="region of interest" description="Disordered" evidence="1">
    <location>
        <begin position="1"/>
        <end position="24"/>
    </location>
</feature>
<dbReference type="Proteomes" id="UP000324800">
    <property type="component" value="Unassembled WGS sequence"/>
</dbReference>
<dbReference type="AlphaFoldDB" id="A0A5J4UNK8"/>
<protein>
    <submittedName>
        <fullName evidence="2">Uncharacterized protein</fullName>
    </submittedName>
</protein>
<gene>
    <name evidence="2" type="ORF">EZS28_032465</name>
</gene>
<comment type="caution">
    <text evidence="2">The sequence shown here is derived from an EMBL/GenBank/DDBJ whole genome shotgun (WGS) entry which is preliminary data.</text>
</comment>
<organism evidence="2 3">
    <name type="scientific">Streblomastix strix</name>
    <dbReference type="NCBI Taxonomy" id="222440"/>
    <lineage>
        <taxon>Eukaryota</taxon>
        <taxon>Metamonada</taxon>
        <taxon>Preaxostyla</taxon>
        <taxon>Oxymonadida</taxon>
        <taxon>Streblomastigidae</taxon>
        <taxon>Streblomastix</taxon>
    </lineage>
</organism>
<accession>A0A5J4UNK8</accession>
<dbReference type="EMBL" id="SNRW01013975">
    <property type="protein sequence ID" value="KAA6372008.1"/>
    <property type="molecule type" value="Genomic_DNA"/>
</dbReference>
<name>A0A5J4UNK8_9EUKA</name>
<reference evidence="2 3" key="1">
    <citation type="submission" date="2019-03" db="EMBL/GenBank/DDBJ databases">
        <title>Single cell metagenomics reveals metabolic interactions within the superorganism composed of flagellate Streblomastix strix and complex community of Bacteroidetes bacteria on its surface.</title>
        <authorList>
            <person name="Treitli S.C."/>
            <person name="Kolisko M."/>
            <person name="Husnik F."/>
            <person name="Keeling P."/>
            <person name="Hampl V."/>
        </authorList>
    </citation>
    <scope>NUCLEOTIDE SEQUENCE [LARGE SCALE GENOMIC DNA]</scope>
    <source>
        <strain evidence="2">ST1C</strain>
    </source>
</reference>
<evidence type="ECO:0000313" key="3">
    <source>
        <dbReference type="Proteomes" id="UP000324800"/>
    </source>
</evidence>
<sequence length="334" mass="37593">MLYSMKPNYSAQQQQNTLKGRDKNPASEFFQNTNLFEMLIFRTNSTIDLSDQGGFDRDSCGVGQHPCQTLSASISYGLISLVTGQLDVSSISLSQIQFQNASRAFETKFSQYQTQLSSYYPLSFKQVNINNITIQFGSIFRIELADYIQQNSQGREELKGKVNKELKIEGLYLNNVTGSSVRSEQIQNPLCIQIIGVGIPHQSQSSSSFQSLSSQYPNDDENEFPYPVQFDIKNITAKFFLFLVFLGSTVSLTQGSAVMFNNFTITNHSEGGLNVEYGSWIQIKSGYFNGNNQGYPGYQFVRRNIYCSQYGIERGTGGAIKYRHNTIDITNLRT</sequence>
<feature type="compositionally biased region" description="Polar residues" evidence="1">
    <location>
        <begin position="7"/>
        <end position="18"/>
    </location>
</feature>
<feature type="non-terminal residue" evidence="2">
    <location>
        <position position="334"/>
    </location>
</feature>